<keyword evidence="3" id="KW-0808">Transferase</keyword>
<dbReference type="GO" id="GO:0016301">
    <property type="term" value="F:kinase activity"/>
    <property type="evidence" value="ECO:0007669"/>
    <property type="project" value="UniProtKB-KW"/>
</dbReference>
<gene>
    <name evidence="3" type="ORF">MUN80_20040</name>
</gene>
<reference evidence="3 4" key="1">
    <citation type="submission" date="2022-04" db="EMBL/GenBank/DDBJ databases">
        <title>Hymenobacter sp. isolated from the air.</title>
        <authorList>
            <person name="Won M."/>
            <person name="Lee C.-M."/>
            <person name="Woen H.-Y."/>
            <person name="Kwon S.-W."/>
        </authorList>
    </citation>
    <scope>NUCLEOTIDE SEQUENCE [LARGE SCALE GENOMIC DNA]</scope>
    <source>
        <strain evidence="4">5116 S-27</strain>
    </source>
</reference>
<keyword evidence="1" id="KW-0812">Transmembrane</keyword>
<evidence type="ECO:0000256" key="1">
    <source>
        <dbReference type="SAM" id="Phobius"/>
    </source>
</evidence>
<accession>A0ABY4F5U3</accession>
<evidence type="ECO:0000313" key="4">
    <source>
        <dbReference type="Proteomes" id="UP000831785"/>
    </source>
</evidence>
<dbReference type="PANTHER" id="PTHR34220:SF7">
    <property type="entry name" value="SENSOR HISTIDINE KINASE YPDA"/>
    <property type="match status" value="1"/>
</dbReference>
<feature type="domain" description="Signal transduction histidine kinase internal region" evidence="2">
    <location>
        <begin position="156"/>
        <end position="233"/>
    </location>
</feature>
<protein>
    <submittedName>
        <fullName evidence="3">Histidine kinase</fullName>
    </submittedName>
</protein>
<evidence type="ECO:0000313" key="3">
    <source>
        <dbReference type="EMBL" id="UOQ52042.1"/>
    </source>
</evidence>
<dbReference type="InterPro" id="IPR036890">
    <property type="entry name" value="HATPase_C_sf"/>
</dbReference>
<sequence length="350" mass="40274">MRSPRTWNRKIWWHLLAWVAGYLAASLDLIRGGQVYRLAADTLWLPNAVWTLANATLFYANTLWLMPRRLRTGGWWAYLPALLPVLLVVSLVEVYTVYAFHDYYALRPPRRFWFALHQEVVHNLIIVFLAFTYRYVQELMARQRTEHERAQQQLTAELQFLKAQVNPHFLFNTLNNIFAQARQEQAPTTARSVAKLAHMMRYQLYESNVPLVEAERELQYIRDFIELQQMRFAADQAVRISLDEAGPLAAVQLPPMLLLPFVENAFKHGVSLRQASFIAIELSAAEPGQLRFSVRNSLAPRTHESLPTAGGIGLENVRRRLALLYPGRHELQVKAAPDTFSICLTLDLAP</sequence>
<dbReference type="PANTHER" id="PTHR34220">
    <property type="entry name" value="SENSOR HISTIDINE KINASE YPDA"/>
    <property type="match status" value="1"/>
</dbReference>
<keyword evidence="1" id="KW-1133">Transmembrane helix</keyword>
<feature type="transmembrane region" description="Helical" evidence="1">
    <location>
        <begin position="48"/>
        <end position="66"/>
    </location>
</feature>
<feature type="transmembrane region" description="Helical" evidence="1">
    <location>
        <begin position="78"/>
        <end position="100"/>
    </location>
</feature>
<keyword evidence="4" id="KW-1185">Reference proteome</keyword>
<dbReference type="InterPro" id="IPR010559">
    <property type="entry name" value="Sig_transdc_His_kin_internal"/>
</dbReference>
<dbReference type="Proteomes" id="UP000831785">
    <property type="component" value="Chromosome"/>
</dbReference>
<name>A0ABY4F5U3_9BACT</name>
<evidence type="ECO:0000259" key="2">
    <source>
        <dbReference type="Pfam" id="PF06580"/>
    </source>
</evidence>
<dbReference type="SUPFAM" id="SSF55874">
    <property type="entry name" value="ATPase domain of HSP90 chaperone/DNA topoisomerase II/histidine kinase"/>
    <property type="match status" value="1"/>
</dbReference>
<feature type="transmembrane region" description="Helical" evidence="1">
    <location>
        <begin position="120"/>
        <end position="136"/>
    </location>
</feature>
<keyword evidence="3" id="KW-0418">Kinase</keyword>
<dbReference type="Pfam" id="PF06580">
    <property type="entry name" value="His_kinase"/>
    <property type="match status" value="1"/>
</dbReference>
<keyword evidence="1" id="KW-0472">Membrane</keyword>
<proteinExistence type="predicted"/>
<dbReference type="InterPro" id="IPR050640">
    <property type="entry name" value="Bact_2-comp_sensor_kinase"/>
</dbReference>
<dbReference type="Gene3D" id="3.30.565.10">
    <property type="entry name" value="Histidine kinase-like ATPase, C-terminal domain"/>
    <property type="match status" value="1"/>
</dbReference>
<dbReference type="EMBL" id="CP095049">
    <property type="protein sequence ID" value="UOQ52042.1"/>
    <property type="molecule type" value="Genomic_DNA"/>
</dbReference>
<dbReference type="RefSeq" id="WP_244715657.1">
    <property type="nucleotide sequence ID" value="NZ_CP095049.1"/>
</dbReference>
<organism evidence="3 4">
    <name type="scientific">Hymenobacter cellulosivorans</name>
    <dbReference type="NCBI Taxonomy" id="2932249"/>
    <lineage>
        <taxon>Bacteria</taxon>
        <taxon>Pseudomonadati</taxon>
        <taxon>Bacteroidota</taxon>
        <taxon>Cytophagia</taxon>
        <taxon>Cytophagales</taxon>
        <taxon>Hymenobacteraceae</taxon>
        <taxon>Hymenobacter</taxon>
    </lineage>
</organism>